<dbReference type="RefSeq" id="WP_157185475.1">
    <property type="nucleotide sequence ID" value="NZ_JACHIT010000002.1"/>
</dbReference>
<feature type="compositionally biased region" description="Basic residues" evidence="1">
    <location>
        <begin position="31"/>
        <end position="44"/>
    </location>
</feature>
<protein>
    <submittedName>
        <fullName evidence="2">Uncharacterized protein</fullName>
    </submittedName>
</protein>
<feature type="region of interest" description="Disordered" evidence="1">
    <location>
        <begin position="21"/>
        <end position="44"/>
    </location>
</feature>
<sequence length="181" mass="18888">MTPATAHVLGDGAALLAGLTAPPDHTATATRRPRAARPHWAARPRGGKASVSLLMWTAATRRGFVVCRGDGVPVWRTVLGRGVEFASEAIASQTAAQHAIALAGQARTLLHAHTAVLRLVVTHLDAVNVDHLYLAATASSVLLDLGVDAVFNPAADCHRAGPLIGLPASRPLPVIRPRSPR</sequence>
<comment type="caution">
    <text evidence="2">The sequence shown here is derived from an EMBL/GenBank/DDBJ whole genome shotgun (WGS) entry which is preliminary data.</text>
</comment>
<dbReference type="EMBL" id="JACHIT010000002">
    <property type="protein sequence ID" value="MBB5916862.1"/>
    <property type="molecule type" value="Genomic_DNA"/>
</dbReference>
<organism evidence="2 3">
    <name type="scientific">Nocardia transvalensis</name>
    <dbReference type="NCBI Taxonomy" id="37333"/>
    <lineage>
        <taxon>Bacteria</taxon>
        <taxon>Bacillati</taxon>
        <taxon>Actinomycetota</taxon>
        <taxon>Actinomycetes</taxon>
        <taxon>Mycobacteriales</taxon>
        <taxon>Nocardiaceae</taxon>
        <taxon>Nocardia</taxon>
    </lineage>
</organism>
<name>A0A7W9UL03_9NOCA</name>
<dbReference type="Proteomes" id="UP000540412">
    <property type="component" value="Unassembled WGS sequence"/>
</dbReference>
<accession>A0A7W9UL03</accession>
<evidence type="ECO:0000256" key="1">
    <source>
        <dbReference type="SAM" id="MobiDB-lite"/>
    </source>
</evidence>
<proteinExistence type="predicted"/>
<evidence type="ECO:0000313" key="2">
    <source>
        <dbReference type="EMBL" id="MBB5916862.1"/>
    </source>
</evidence>
<keyword evidence="3" id="KW-1185">Reference proteome</keyword>
<reference evidence="2 3" key="1">
    <citation type="submission" date="2020-08" db="EMBL/GenBank/DDBJ databases">
        <title>Sequencing the genomes of 1000 actinobacteria strains.</title>
        <authorList>
            <person name="Klenk H.-P."/>
        </authorList>
    </citation>
    <scope>NUCLEOTIDE SEQUENCE [LARGE SCALE GENOMIC DNA]</scope>
    <source>
        <strain evidence="2 3">DSM 43582</strain>
    </source>
</reference>
<gene>
    <name evidence="2" type="ORF">BJY24_005774</name>
</gene>
<dbReference type="AlphaFoldDB" id="A0A7W9UL03"/>
<feature type="compositionally biased region" description="Low complexity" evidence="1">
    <location>
        <begin position="21"/>
        <end position="30"/>
    </location>
</feature>
<evidence type="ECO:0000313" key="3">
    <source>
        <dbReference type="Proteomes" id="UP000540412"/>
    </source>
</evidence>